<keyword evidence="2" id="KW-1185">Reference proteome</keyword>
<evidence type="ECO:0000313" key="1">
    <source>
        <dbReference type="EMBL" id="KIK95906.1"/>
    </source>
</evidence>
<sequence length="56" mass="6193">MMHVVDCTVVYDNNTTWTNKRGQLQSLMITDCPNLVSGIISRPSCGSPMSSSCWKV</sequence>
<organism evidence="1 2">
    <name type="scientific">Paxillus rubicundulus Ve08.2h10</name>
    <dbReference type="NCBI Taxonomy" id="930991"/>
    <lineage>
        <taxon>Eukaryota</taxon>
        <taxon>Fungi</taxon>
        <taxon>Dikarya</taxon>
        <taxon>Basidiomycota</taxon>
        <taxon>Agaricomycotina</taxon>
        <taxon>Agaricomycetes</taxon>
        <taxon>Agaricomycetidae</taxon>
        <taxon>Boletales</taxon>
        <taxon>Paxilineae</taxon>
        <taxon>Paxillaceae</taxon>
        <taxon>Paxillus</taxon>
    </lineage>
</organism>
<reference evidence="1 2" key="1">
    <citation type="submission" date="2014-04" db="EMBL/GenBank/DDBJ databases">
        <authorList>
            <consortium name="DOE Joint Genome Institute"/>
            <person name="Kuo A."/>
            <person name="Kohler A."/>
            <person name="Jargeat P."/>
            <person name="Nagy L.G."/>
            <person name="Floudas D."/>
            <person name="Copeland A."/>
            <person name="Barry K.W."/>
            <person name="Cichocki N."/>
            <person name="Veneault-Fourrey C."/>
            <person name="LaButti K."/>
            <person name="Lindquist E.A."/>
            <person name="Lipzen A."/>
            <person name="Lundell T."/>
            <person name="Morin E."/>
            <person name="Murat C."/>
            <person name="Sun H."/>
            <person name="Tunlid A."/>
            <person name="Henrissat B."/>
            <person name="Grigoriev I.V."/>
            <person name="Hibbett D.S."/>
            <person name="Martin F."/>
            <person name="Nordberg H.P."/>
            <person name="Cantor M.N."/>
            <person name="Hua S.X."/>
        </authorList>
    </citation>
    <scope>NUCLEOTIDE SEQUENCE [LARGE SCALE GENOMIC DNA]</scope>
    <source>
        <strain evidence="1 2">Ve08.2h10</strain>
    </source>
</reference>
<proteinExistence type="predicted"/>
<gene>
    <name evidence="1" type="ORF">PAXRUDRAFT_826539</name>
</gene>
<evidence type="ECO:0000313" key="2">
    <source>
        <dbReference type="Proteomes" id="UP000054538"/>
    </source>
</evidence>
<reference evidence="2" key="2">
    <citation type="submission" date="2015-01" db="EMBL/GenBank/DDBJ databases">
        <title>Evolutionary Origins and Diversification of the Mycorrhizal Mutualists.</title>
        <authorList>
            <consortium name="DOE Joint Genome Institute"/>
            <consortium name="Mycorrhizal Genomics Consortium"/>
            <person name="Kohler A."/>
            <person name="Kuo A."/>
            <person name="Nagy L.G."/>
            <person name="Floudas D."/>
            <person name="Copeland A."/>
            <person name="Barry K.W."/>
            <person name="Cichocki N."/>
            <person name="Veneault-Fourrey C."/>
            <person name="LaButti K."/>
            <person name="Lindquist E.A."/>
            <person name="Lipzen A."/>
            <person name="Lundell T."/>
            <person name="Morin E."/>
            <person name="Murat C."/>
            <person name="Riley R."/>
            <person name="Ohm R."/>
            <person name="Sun H."/>
            <person name="Tunlid A."/>
            <person name="Henrissat B."/>
            <person name="Grigoriev I.V."/>
            <person name="Hibbett D.S."/>
            <person name="Martin F."/>
        </authorList>
    </citation>
    <scope>NUCLEOTIDE SEQUENCE [LARGE SCALE GENOMIC DNA]</scope>
    <source>
        <strain evidence="2">Ve08.2h10</strain>
    </source>
</reference>
<dbReference type="EMBL" id="KN825014">
    <property type="protein sequence ID" value="KIK95906.1"/>
    <property type="molecule type" value="Genomic_DNA"/>
</dbReference>
<protein>
    <submittedName>
        <fullName evidence="1">Uncharacterized protein</fullName>
    </submittedName>
</protein>
<dbReference type="AlphaFoldDB" id="A0A0D0DZF6"/>
<accession>A0A0D0DZF6</accession>
<name>A0A0D0DZF6_9AGAM</name>
<dbReference type="Proteomes" id="UP000054538">
    <property type="component" value="Unassembled WGS sequence"/>
</dbReference>
<dbReference type="HOGENOM" id="CLU_3014825_0_0_1"/>
<dbReference type="InParanoid" id="A0A0D0DZF6"/>